<keyword evidence="4 8" id="KW-0521">NADP</keyword>
<comment type="domain">
    <text evidence="8">Possesses an unusual extended V-shaped dimeric structure with each monomer consisting of three distinct domains arranged along a curved 'spinal' alpha-helix. The N-terminal catalytic domain specifically recognizes the glutamate moiety of the substrate. The second domain is the NADPH-binding domain, and the third C-terminal domain is responsible for dimerization.</text>
</comment>
<feature type="site" description="Important for activity" evidence="8 12">
    <location>
        <position position="99"/>
    </location>
</feature>
<dbReference type="RefSeq" id="WP_067854528.1">
    <property type="nucleotide sequence ID" value="NZ_CP011502.1"/>
</dbReference>
<dbReference type="GO" id="GO:0019353">
    <property type="term" value="P:protoporphyrinogen IX biosynthetic process from glutamate"/>
    <property type="evidence" value="ECO:0007669"/>
    <property type="project" value="TreeGrafter"/>
</dbReference>
<dbReference type="KEGG" id="aer:AERYTH_03120"/>
<dbReference type="EC" id="1.2.1.70" evidence="3 8"/>
<feature type="binding site" evidence="8 11">
    <location>
        <begin position="188"/>
        <end position="193"/>
    </location>
    <ligand>
        <name>NADP(+)</name>
        <dbReference type="ChEBI" id="CHEBI:58349"/>
    </ligand>
</feature>
<evidence type="ECO:0000256" key="11">
    <source>
        <dbReference type="PIRSR" id="PIRSR000445-3"/>
    </source>
</evidence>
<dbReference type="NCBIfam" id="NF000744">
    <property type="entry name" value="PRK00045.1-3"/>
    <property type="match status" value="1"/>
</dbReference>
<comment type="subunit">
    <text evidence="8">Homodimer.</text>
</comment>
<dbReference type="PATRIC" id="fig|2041.4.peg.655"/>
<dbReference type="Pfam" id="PF05201">
    <property type="entry name" value="GlutR_N"/>
    <property type="match status" value="1"/>
</dbReference>
<dbReference type="Proteomes" id="UP000067689">
    <property type="component" value="Chromosome"/>
</dbReference>
<dbReference type="NCBIfam" id="TIGR01035">
    <property type="entry name" value="hemA"/>
    <property type="match status" value="1"/>
</dbReference>
<gene>
    <name evidence="8" type="primary">hemA</name>
    <name evidence="17" type="ORF">AERYTH_03120</name>
</gene>
<dbReference type="Pfam" id="PF00745">
    <property type="entry name" value="GlutR_dimer"/>
    <property type="match status" value="1"/>
</dbReference>
<dbReference type="Gene3D" id="3.30.460.30">
    <property type="entry name" value="Glutamyl-tRNA reductase, N-terminal domain"/>
    <property type="match status" value="1"/>
</dbReference>
<feature type="binding site" evidence="8 10">
    <location>
        <position position="109"/>
    </location>
    <ligand>
        <name>substrate</name>
    </ligand>
</feature>
<evidence type="ECO:0000256" key="3">
    <source>
        <dbReference type="ARBA" id="ARBA00012970"/>
    </source>
</evidence>
<name>A0A0U4B7B7_9ACTN</name>
<evidence type="ECO:0000259" key="15">
    <source>
        <dbReference type="Pfam" id="PF01488"/>
    </source>
</evidence>
<evidence type="ECO:0000256" key="13">
    <source>
        <dbReference type="RuleBase" id="RU000584"/>
    </source>
</evidence>
<dbReference type="Pfam" id="PF01488">
    <property type="entry name" value="Shikimate_DH"/>
    <property type="match status" value="1"/>
</dbReference>
<dbReference type="GO" id="GO:0050661">
    <property type="term" value="F:NADP binding"/>
    <property type="evidence" value="ECO:0007669"/>
    <property type="project" value="InterPro"/>
</dbReference>
<evidence type="ECO:0000313" key="18">
    <source>
        <dbReference type="Proteomes" id="UP000067689"/>
    </source>
</evidence>
<dbReference type="InterPro" id="IPR036291">
    <property type="entry name" value="NAD(P)-bd_dom_sf"/>
</dbReference>
<accession>A0A0U4B7B7</accession>
<dbReference type="EMBL" id="CP011502">
    <property type="protein sequence ID" value="ALX03764.1"/>
    <property type="molecule type" value="Genomic_DNA"/>
</dbReference>
<organism evidence="17 18">
    <name type="scientific">Aeromicrobium erythreum</name>
    <dbReference type="NCBI Taxonomy" id="2041"/>
    <lineage>
        <taxon>Bacteria</taxon>
        <taxon>Bacillati</taxon>
        <taxon>Actinomycetota</taxon>
        <taxon>Actinomycetes</taxon>
        <taxon>Propionibacteriales</taxon>
        <taxon>Nocardioidaceae</taxon>
        <taxon>Aeromicrobium</taxon>
    </lineage>
</organism>
<dbReference type="InterPro" id="IPR036343">
    <property type="entry name" value="GluRdtase_N_sf"/>
</dbReference>
<feature type="active site" description="Nucleophile" evidence="8 9">
    <location>
        <position position="50"/>
    </location>
</feature>
<comment type="miscellaneous">
    <text evidence="8">During catalysis, the active site Cys acts as a nucleophile attacking the alpha-carbonyl group of tRNA-bound glutamate with the formation of a thioester intermediate between enzyme and glutamate, and the concomitant release of tRNA(Glu). The thioester intermediate is finally reduced by direct hydride transfer from NADPH, to form the product GSA.</text>
</comment>
<reference evidence="17 18" key="1">
    <citation type="journal article" date="1991" name="Int. J. Syst. Bacteriol.">
        <title>Description of the erythromycin-producing bacterium Arthrobacter sp. strain NRRL B-3381 as Aeromicrobium erythreum gen. nov., sp. nov.</title>
        <authorList>
            <person name="Miller E.S."/>
            <person name="Woese C.R."/>
            <person name="Brenner S."/>
        </authorList>
    </citation>
    <scope>NUCLEOTIDE SEQUENCE [LARGE SCALE GENOMIC DNA]</scope>
    <source>
        <strain evidence="17 18">AR18</strain>
    </source>
</reference>
<proteinExistence type="inferred from homology"/>
<dbReference type="InterPro" id="IPR015895">
    <property type="entry name" value="4pyrrol_synth_GluRdtase_N"/>
</dbReference>
<keyword evidence="5 8" id="KW-0560">Oxidoreductase</keyword>
<dbReference type="SUPFAM" id="SSF69742">
    <property type="entry name" value="Glutamyl tRNA-reductase catalytic, N-terminal domain"/>
    <property type="match status" value="1"/>
</dbReference>
<dbReference type="OrthoDB" id="110209at2"/>
<evidence type="ECO:0000313" key="17">
    <source>
        <dbReference type="EMBL" id="ALX03764.1"/>
    </source>
</evidence>
<evidence type="ECO:0000256" key="8">
    <source>
        <dbReference type="HAMAP-Rule" id="MF_00087"/>
    </source>
</evidence>
<dbReference type="InterPro" id="IPR018214">
    <property type="entry name" value="GluRdtase_CS"/>
</dbReference>
<feature type="binding site" evidence="8 10">
    <location>
        <begin position="114"/>
        <end position="116"/>
    </location>
    <ligand>
        <name>substrate</name>
    </ligand>
</feature>
<evidence type="ECO:0000256" key="5">
    <source>
        <dbReference type="ARBA" id="ARBA00023002"/>
    </source>
</evidence>
<dbReference type="InterPro" id="IPR015896">
    <property type="entry name" value="4pyrrol_synth_GluRdtase_dimer"/>
</dbReference>
<dbReference type="InterPro" id="IPR006151">
    <property type="entry name" value="Shikm_DH/Glu-tRNA_Rdtase"/>
</dbReference>
<dbReference type="PANTHER" id="PTHR43013">
    <property type="entry name" value="GLUTAMYL-TRNA REDUCTASE"/>
    <property type="match status" value="1"/>
</dbReference>
<keyword evidence="6 8" id="KW-0627">Porphyrin biosynthesis</keyword>
<dbReference type="HAMAP" id="MF_00087">
    <property type="entry name" value="Glu_tRNA_reductase"/>
    <property type="match status" value="1"/>
</dbReference>
<dbReference type="GO" id="GO:0008883">
    <property type="term" value="F:glutamyl-tRNA reductase activity"/>
    <property type="evidence" value="ECO:0007669"/>
    <property type="project" value="UniProtKB-UniRule"/>
</dbReference>
<evidence type="ECO:0000256" key="9">
    <source>
        <dbReference type="PIRSR" id="PIRSR000445-1"/>
    </source>
</evidence>
<evidence type="ECO:0000256" key="10">
    <source>
        <dbReference type="PIRSR" id="PIRSR000445-2"/>
    </source>
</evidence>
<comment type="catalytic activity">
    <reaction evidence="7 8 13">
        <text>(S)-4-amino-5-oxopentanoate + tRNA(Glu) + NADP(+) = L-glutamyl-tRNA(Glu) + NADPH + H(+)</text>
        <dbReference type="Rhea" id="RHEA:12344"/>
        <dbReference type="Rhea" id="RHEA-COMP:9663"/>
        <dbReference type="Rhea" id="RHEA-COMP:9680"/>
        <dbReference type="ChEBI" id="CHEBI:15378"/>
        <dbReference type="ChEBI" id="CHEBI:57501"/>
        <dbReference type="ChEBI" id="CHEBI:57783"/>
        <dbReference type="ChEBI" id="CHEBI:58349"/>
        <dbReference type="ChEBI" id="CHEBI:78442"/>
        <dbReference type="ChEBI" id="CHEBI:78520"/>
        <dbReference type="EC" id="1.2.1.70"/>
    </reaction>
</comment>
<sequence length="436" mass="45999">MSVLVVGMSHRSAPIDVLERASLDTDAAVKLAHRALETASVTEAAVISTCNRVEVYVEADRFHNALEDVSHLLAEHAGLGREDLVSHAYVHYDDSAVAHLFSVAAGMDSMILGESQILGQVRQALHTGQAESTVGSALNALFQQALRIGKRGHAETGIDRLAPSTVTAGLDAVGDVVLEPDTRFLVAGAGTMASLAVRTLVERGVEPRRIMVANRTFQRAYELVATFGVSAVRWEALDVELAAADVVISCTGAAGSVFETDRVAAALARGGRRSEEMVFVDLALPRDVAPGVGELDGVTVIDLVTLAARSENAELAGDVEQVRAIVADEVRSFLAAKAQSRVTPTVKALRSMATEVVEAETARLLGRLDGLAPEQVEQVRIALKRVADKLIHAPTVRVQQLVDGPAGLTYADALSDLFALDPATVDAVTQVKGGKG</sequence>
<evidence type="ECO:0000256" key="12">
    <source>
        <dbReference type="PIRSR" id="PIRSR000445-4"/>
    </source>
</evidence>
<feature type="binding site" evidence="8 10">
    <location>
        <position position="120"/>
    </location>
    <ligand>
        <name>substrate</name>
    </ligand>
</feature>
<dbReference type="SUPFAM" id="SSF69075">
    <property type="entry name" value="Glutamyl tRNA-reductase dimerization domain"/>
    <property type="match status" value="1"/>
</dbReference>
<comment type="function">
    <text evidence="8">Catalyzes the NADPH-dependent reduction of glutamyl-tRNA(Glu) to glutamate 1-semialdehyde (GSA).</text>
</comment>
<feature type="domain" description="Glutamyl-tRNA reductase N-terminal" evidence="16">
    <location>
        <begin position="6"/>
        <end position="156"/>
    </location>
</feature>
<evidence type="ECO:0000256" key="6">
    <source>
        <dbReference type="ARBA" id="ARBA00023244"/>
    </source>
</evidence>
<dbReference type="PIRSF" id="PIRSF000445">
    <property type="entry name" value="4pyrrol_synth_GluRdtase"/>
    <property type="match status" value="1"/>
</dbReference>
<comment type="pathway">
    <text evidence="1 8 13">Porphyrin-containing compound metabolism; protoporphyrin-IX biosynthesis; 5-aminolevulinate from L-glutamyl-tRNA(Glu): step 1/2.</text>
</comment>
<dbReference type="UniPathway" id="UPA00251">
    <property type="reaction ID" value="UER00316"/>
</dbReference>
<evidence type="ECO:0000256" key="7">
    <source>
        <dbReference type="ARBA" id="ARBA00047464"/>
    </source>
</evidence>
<evidence type="ECO:0000256" key="1">
    <source>
        <dbReference type="ARBA" id="ARBA00005059"/>
    </source>
</evidence>
<feature type="domain" description="Quinate/shikimate 5-dehydrogenase/glutamyl-tRNA reductase" evidence="15">
    <location>
        <begin position="182"/>
        <end position="303"/>
    </location>
</feature>
<evidence type="ECO:0000259" key="14">
    <source>
        <dbReference type="Pfam" id="PF00745"/>
    </source>
</evidence>
<dbReference type="FunFam" id="3.30.460.30:FF:000001">
    <property type="entry name" value="Glutamyl-tRNA reductase"/>
    <property type="match status" value="1"/>
</dbReference>
<evidence type="ECO:0000256" key="2">
    <source>
        <dbReference type="ARBA" id="ARBA00005916"/>
    </source>
</evidence>
<dbReference type="InterPro" id="IPR000343">
    <property type="entry name" value="4pyrrol_synth_GluRdtase"/>
</dbReference>
<feature type="binding site" evidence="8 10">
    <location>
        <begin position="49"/>
        <end position="52"/>
    </location>
    <ligand>
        <name>substrate</name>
    </ligand>
</feature>
<dbReference type="STRING" id="2041.AERYTH_03120"/>
<evidence type="ECO:0000256" key="4">
    <source>
        <dbReference type="ARBA" id="ARBA00022857"/>
    </source>
</evidence>
<dbReference type="AlphaFoldDB" id="A0A0U4B7B7"/>
<dbReference type="PROSITE" id="PS00747">
    <property type="entry name" value="GLUTR"/>
    <property type="match status" value="1"/>
</dbReference>
<comment type="similarity">
    <text evidence="2 8 13">Belongs to the glutamyl-tRNA reductase family.</text>
</comment>
<keyword evidence="18" id="KW-1185">Reference proteome</keyword>
<evidence type="ECO:0000259" key="16">
    <source>
        <dbReference type="Pfam" id="PF05201"/>
    </source>
</evidence>
<dbReference type="PANTHER" id="PTHR43013:SF1">
    <property type="entry name" value="GLUTAMYL-TRNA REDUCTASE"/>
    <property type="match status" value="1"/>
</dbReference>
<feature type="domain" description="Tetrapyrrole biosynthesis glutamyl-tRNA reductase dimerisation" evidence="14">
    <location>
        <begin position="321"/>
        <end position="420"/>
    </location>
</feature>
<protein>
    <recommendedName>
        <fullName evidence="3 8">Glutamyl-tRNA reductase</fullName>
        <shortName evidence="8">GluTR</shortName>
        <ecNumber evidence="3 8">1.2.1.70</ecNumber>
    </recommendedName>
</protein>
<dbReference type="SUPFAM" id="SSF51735">
    <property type="entry name" value="NAD(P)-binding Rossmann-fold domains"/>
    <property type="match status" value="1"/>
</dbReference>
<dbReference type="CDD" id="cd05213">
    <property type="entry name" value="NAD_bind_Glutamyl_tRNA_reduct"/>
    <property type="match status" value="1"/>
</dbReference>
<dbReference type="InterPro" id="IPR036453">
    <property type="entry name" value="GluRdtase_dimer_dom_sf"/>
</dbReference>
<dbReference type="Gene3D" id="3.40.50.720">
    <property type="entry name" value="NAD(P)-binding Rossmann-like Domain"/>
    <property type="match status" value="1"/>
</dbReference>